<dbReference type="PANTHER" id="PTHR43808:SF27">
    <property type="entry name" value="PROTEIN ROCB"/>
    <property type="match status" value="1"/>
</dbReference>
<organism evidence="1 2">
    <name type="scientific">Pallidibacillus thermolactis</name>
    <dbReference type="NCBI Taxonomy" id="251051"/>
    <lineage>
        <taxon>Bacteria</taxon>
        <taxon>Bacillati</taxon>
        <taxon>Bacillota</taxon>
        <taxon>Bacilli</taxon>
        <taxon>Bacillales</taxon>
        <taxon>Bacillaceae</taxon>
        <taxon>Pallidibacillus</taxon>
    </lineage>
</organism>
<evidence type="ECO:0000313" key="1">
    <source>
        <dbReference type="EMBL" id="MCU9594393.1"/>
    </source>
</evidence>
<keyword evidence="2" id="KW-1185">Reference proteome</keyword>
<protein>
    <submittedName>
        <fullName evidence="1">M20/M25/M40 family metallo-hydrolase</fullName>
    </submittedName>
</protein>
<dbReference type="EMBL" id="JAOUSE010000019">
    <property type="protein sequence ID" value="MCU9594393.1"/>
    <property type="molecule type" value="Genomic_DNA"/>
</dbReference>
<dbReference type="InterPro" id="IPR002933">
    <property type="entry name" value="Peptidase_M20"/>
</dbReference>
<dbReference type="Proteomes" id="UP001208656">
    <property type="component" value="Unassembled WGS sequence"/>
</dbReference>
<proteinExistence type="predicted"/>
<dbReference type="InterPro" id="IPR012166">
    <property type="entry name" value="Uncharacterised_RocB"/>
</dbReference>
<dbReference type="Pfam" id="PF01546">
    <property type="entry name" value="Peptidase_M20"/>
    <property type="match status" value="1"/>
</dbReference>
<comment type="caution">
    <text evidence="1">The sequence shown here is derived from an EMBL/GenBank/DDBJ whole genome shotgun (WGS) entry which is preliminary data.</text>
</comment>
<name>A0ABT2WFD7_9BACI</name>
<dbReference type="InterPro" id="IPR050072">
    <property type="entry name" value="Peptidase_M20A"/>
</dbReference>
<reference evidence="1 2" key="1">
    <citation type="submission" date="2022-10" db="EMBL/GenBank/DDBJ databases">
        <title>Description of Fervidibacillus gen. nov. in the family Fervidibacillaceae fam. nov. with two species, Fervidibacillus albus sp. nov., and Fervidibacillus halotolerans sp. nov., isolated from tidal flat sediments.</title>
        <authorList>
            <person name="Kwon K.K."/>
            <person name="Yang S.-H."/>
        </authorList>
    </citation>
    <scope>NUCLEOTIDE SEQUENCE [LARGE SCALE GENOMIC DNA]</scope>
    <source>
        <strain evidence="1 2">DSM 23332</strain>
    </source>
</reference>
<accession>A0ABT2WFD7</accession>
<dbReference type="RefSeq" id="WP_263061532.1">
    <property type="nucleotide sequence ID" value="NZ_JAOUSE010000019.1"/>
</dbReference>
<gene>
    <name evidence="1" type="ORF">OEV82_07980</name>
</gene>
<sequence length="545" mass="62691">MKTLDYQWQTKQQLTELLCDLVKIPSITHTVEEIKFAEYIESKIRKLPYFQVNPEYVKVHKTKDQRKFVTALVKSEKNVQDTIILVSHFDVVGVDDYGSLKELAFHPVNLTKFIYENKTKVPEAVQKDIREGDWLFGRGTMDMKCGLALHMSIIEEACNGNYDGNILLLTVCDEEVNSVGMREAVSVLLEMSKQYNLKYNACINSEPVFSRYPGDENNYLYLGSLGKILAGFLCYGKETHVGEPFSGLNANYMASELTRELEFNTDYCEKVGDEVTPPPTVLIQKDLKNEYNVQISHRSVNLFNLFLMEKSIDEIVEQLSQTANKVAKKIENHYSKSSIQFSTLEGSHNNKDISVTTLRFEELLRYALETYGEKKVMQIKEDVLKNKGQKDDRELAIEWVDRLATLCKELAPMIIIFFAPPYYPPVNSRKHPEINRVVDYILTFAKQNYDIELKKQNYFAGISDLSYTGLSHPTSSIKSLTSNMPNWNHGYTIPFDALEELNLPVLNLGPIGRDAHKWTERLDLNYAFHILRNLLSVTIKQFFQK</sequence>
<dbReference type="Gene3D" id="3.40.630.10">
    <property type="entry name" value="Zn peptidases"/>
    <property type="match status" value="1"/>
</dbReference>
<evidence type="ECO:0000313" key="2">
    <source>
        <dbReference type="Proteomes" id="UP001208656"/>
    </source>
</evidence>
<dbReference type="SUPFAM" id="SSF53187">
    <property type="entry name" value="Zn-dependent exopeptidases"/>
    <property type="match status" value="1"/>
</dbReference>
<dbReference type="PIRSF" id="PIRSF010386">
    <property type="entry name" value="RocB"/>
    <property type="match status" value="1"/>
</dbReference>
<dbReference type="PANTHER" id="PTHR43808">
    <property type="entry name" value="ACETYLORNITHINE DEACETYLASE"/>
    <property type="match status" value="1"/>
</dbReference>